<dbReference type="InParanoid" id="A0A3P8V1M0"/>
<dbReference type="InterPro" id="IPR050504">
    <property type="entry name" value="IgSF_BTN/MOG"/>
</dbReference>
<dbReference type="PROSITE" id="PS50041">
    <property type="entry name" value="C_TYPE_LECTIN_2"/>
    <property type="match status" value="1"/>
</dbReference>
<dbReference type="GeneTree" id="ENSGT01020000230338"/>
<evidence type="ECO:0000256" key="1">
    <source>
        <dbReference type="ARBA" id="ARBA00004370"/>
    </source>
</evidence>
<feature type="domain" description="Ig-like" evidence="9">
    <location>
        <begin position="168"/>
        <end position="265"/>
    </location>
</feature>
<dbReference type="PANTHER" id="PTHR24100:SF0">
    <property type="entry name" value="V-SET DOMAIN-CONTAINING T-CELL ACTIVATION INHIBITOR 1"/>
    <property type="match status" value="1"/>
</dbReference>
<evidence type="ECO:0000259" key="9">
    <source>
        <dbReference type="PROSITE" id="PS50835"/>
    </source>
</evidence>
<reference evidence="10 11" key="1">
    <citation type="journal article" date="2014" name="Nat. Genet.">
        <title>Whole-genome sequence of a flatfish provides insights into ZW sex chromosome evolution and adaptation to a benthic lifestyle.</title>
        <authorList>
            <person name="Chen S."/>
            <person name="Zhang G."/>
            <person name="Shao C."/>
            <person name="Huang Q."/>
            <person name="Liu G."/>
            <person name="Zhang P."/>
            <person name="Song W."/>
            <person name="An N."/>
            <person name="Chalopin D."/>
            <person name="Volff J.N."/>
            <person name="Hong Y."/>
            <person name="Li Q."/>
            <person name="Sha Z."/>
            <person name="Zhou H."/>
            <person name="Xie M."/>
            <person name="Yu Q."/>
            <person name="Liu Y."/>
            <person name="Xiang H."/>
            <person name="Wang N."/>
            <person name="Wu K."/>
            <person name="Yang C."/>
            <person name="Zhou Q."/>
            <person name="Liao X."/>
            <person name="Yang L."/>
            <person name="Hu Q."/>
            <person name="Zhang J."/>
            <person name="Meng L."/>
            <person name="Jin L."/>
            <person name="Tian Y."/>
            <person name="Lian J."/>
            <person name="Yang J."/>
            <person name="Miao G."/>
            <person name="Liu S."/>
            <person name="Liang Z."/>
            <person name="Yan F."/>
            <person name="Li Y."/>
            <person name="Sun B."/>
            <person name="Zhang H."/>
            <person name="Zhang J."/>
            <person name="Zhu Y."/>
            <person name="Du M."/>
            <person name="Zhao Y."/>
            <person name="Schartl M."/>
            <person name="Tang Q."/>
            <person name="Wang J."/>
        </authorList>
    </citation>
    <scope>NUCLEOTIDE SEQUENCE</scope>
</reference>
<dbReference type="InterPro" id="IPR016186">
    <property type="entry name" value="C-type_lectin-like/link_sf"/>
</dbReference>
<dbReference type="CDD" id="cd03590">
    <property type="entry name" value="CLECT_DC-SIGN_like"/>
    <property type="match status" value="1"/>
</dbReference>
<evidence type="ECO:0000259" key="8">
    <source>
        <dbReference type="PROSITE" id="PS50041"/>
    </source>
</evidence>
<organism evidence="10 11">
    <name type="scientific">Cynoglossus semilaevis</name>
    <name type="common">Tongue sole</name>
    <dbReference type="NCBI Taxonomy" id="244447"/>
    <lineage>
        <taxon>Eukaryota</taxon>
        <taxon>Metazoa</taxon>
        <taxon>Chordata</taxon>
        <taxon>Craniata</taxon>
        <taxon>Vertebrata</taxon>
        <taxon>Euteleostomi</taxon>
        <taxon>Actinopterygii</taxon>
        <taxon>Neopterygii</taxon>
        <taxon>Teleostei</taxon>
        <taxon>Neoteleostei</taxon>
        <taxon>Acanthomorphata</taxon>
        <taxon>Carangaria</taxon>
        <taxon>Pleuronectiformes</taxon>
        <taxon>Pleuronectoidei</taxon>
        <taxon>Cynoglossidae</taxon>
        <taxon>Cynoglossinae</taxon>
        <taxon>Cynoglossus</taxon>
    </lineage>
</organism>
<dbReference type="PROSITE" id="PS00615">
    <property type="entry name" value="C_TYPE_LECTIN_1"/>
    <property type="match status" value="1"/>
</dbReference>
<dbReference type="PROSITE" id="PS50835">
    <property type="entry name" value="IG_LIKE"/>
    <property type="match status" value="2"/>
</dbReference>
<keyword evidence="3" id="KW-0430">Lectin</keyword>
<keyword evidence="4" id="KW-0472">Membrane</keyword>
<dbReference type="SMART" id="SM00406">
    <property type="entry name" value="IGv"/>
    <property type="match status" value="2"/>
</dbReference>
<evidence type="ECO:0000256" key="4">
    <source>
        <dbReference type="ARBA" id="ARBA00023136"/>
    </source>
</evidence>
<dbReference type="Gene3D" id="3.10.100.10">
    <property type="entry name" value="Mannose-Binding Protein A, subunit A"/>
    <property type="match status" value="1"/>
</dbReference>
<dbReference type="SMART" id="SM00408">
    <property type="entry name" value="IGc2"/>
    <property type="match status" value="2"/>
</dbReference>
<dbReference type="FunFam" id="2.60.40.10:FF:000142">
    <property type="entry name" value="V-set domain-containing T-cell activation inhibitor 1"/>
    <property type="match status" value="2"/>
</dbReference>
<keyword evidence="2" id="KW-0732">Signal</keyword>
<evidence type="ECO:0000256" key="3">
    <source>
        <dbReference type="ARBA" id="ARBA00022734"/>
    </source>
</evidence>
<dbReference type="GO" id="GO:0009897">
    <property type="term" value="C:external side of plasma membrane"/>
    <property type="evidence" value="ECO:0007669"/>
    <property type="project" value="TreeGrafter"/>
</dbReference>
<keyword evidence="6" id="KW-0325">Glycoprotein</keyword>
<keyword evidence="7" id="KW-0393">Immunoglobulin domain</keyword>
<feature type="domain" description="Ig-like" evidence="9">
    <location>
        <begin position="38"/>
        <end position="144"/>
    </location>
</feature>
<evidence type="ECO:0000256" key="6">
    <source>
        <dbReference type="ARBA" id="ARBA00023180"/>
    </source>
</evidence>
<dbReference type="GO" id="GO:0001817">
    <property type="term" value="P:regulation of cytokine production"/>
    <property type="evidence" value="ECO:0007669"/>
    <property type="project" value="TreeGrafter"/>
</dbReference>
<dbReference type="InterPro" id="IPR018378">
    <property type="entry name" value="C-type_lectin_CS"/>
</dbReference>
<dbReference type="GO" id="GO:1903037">
    <property type="term" value="P:regulation of leukocyte cell-cell adhesion"/>
    <property type="evidence" value="ECO:0007669"/>
    <property type="project" value="UniProtKB-ARBA"/>
</dbReference>
<proteinExistence type="predicted"/>
<evidence type="ECO:0000256" key="5">
    <source>
        <dbReference type="ARBA" id="ARBA00023157"/>
    </source>
</evidence>
<dbReference type="InterPro" id="IPR033989">
    <property type="entry name" value="CD209-like_CTLD"/>
</dbReference>
<dbReference type="GO" id="GO:0050852">
    <property type="term" value="P:T cell receptor signaling pathway"/>
    <property type="evidence" value="ECO:0007669"/>
    <property type="project" value="TreeGrafter"/>
</dbReference>
<dbReference type="GO" id="GO:0030246">
    <property type="term" value="F:carbohydrate binding"/>
    <property type="evidence" value="ECO:0007669"/>
    <property type="project" value="UniProtKB-KW"/>
</dbReference>
<dbReference type="SMART" id="SM00409">
    <property type="entry name" value="IG"/>
    <property type="match status" value="2"/>
</dbReference>
<evidence type="ECO:0000256" key="2">
    <source>
        <dbReference type="ARBA" id="ARBA00022729"/>
    </source>
</evidence>
<dbReference type="Pfam" id="PF00059">
    <property type="entry name" value="Lectin_C"/>
    <property type="match status" value="1"/>
</dbReference>
<dbReference type="FunCoup" id="A0A3P8V1M0">
    <property type="interactions" value="145"/>
</dbReference>
<evidence type="ECO:0000313" key="11">
    <source>
        <dbReference type="Proteomes" id="UP000265120"/>
    </source>
</evidence>
<dbReference type="Proteomes" id="UP000265120">
    <property type="component" value="Chromosome 16"/>
</dbReference>
<dbReference type="OrthoDB" id="8950604at2759"/>
<dbReference type="OMA" id="ASTHWIC"/>
<reference evidence="10" key="3">
    <citation type="submission" date="2025-09" db="UniProtKB">
        <authorList>
            <consortium name="Ensembl"/>
        </authorList>
    </citation>
    <scope>IDENTIFICATION</scope>
</reference>
<dbReference type="RefSeq" id="XP_024919863.1">
    <property type="nucleotide sequence ID" value="XM_025064095.1"/>
</dbReference>
<dbReference type="InterPro" id="IPR001304">
    <property type="entry name" value="C-type_lectin-like"/>
</dbReference>
<dbReference type="GO" id="GO:0050863">
    <property type="term" value="P:regulation of T cell activation"/>
    <property type="evidence" value="ECO:0007669"/>
    <property type="project" value="UniProtKB-ARBA"/>
</dbReference>
<dbReference type="Gene3D" id="2.60.40.10">
    <property type="entry name" value="Immunoglobulins"/>
    <property type="match status" value="2"/>
</dbReference>
<dbReference type="SMART" id="SM00034">
    <property type="entry name" value="CLECT"/>
    <property type="match status" value="1"/>
</dbReference>
<reference evidence="10" key="2">
    <citation type="submission" date="2025-08" db="UniProtKB">
        <authorList>
            <consortium name="Ensembl"/>
        </authorList>
    </citation>
    <scope>IDENTIFICATION</scope>
</reference>
<accession>A0A3P8V1M0</accession>
<feature type="domain" description="C-type lectin" evidence="8">
    <location>
        <begin position="278"/>
        <end position="397"/>
    </location>
</feature>
<sequence length="406" mass="45443">MRAAMSLLEKIFWSMICLILVFTALIVLSFALAFTSNPYVMSGNLNPTTNLSQDQVLSCYVNTKTLKDLSVTWTKSGEKGVVYQYSNGIPHLGKQNPNFKGRTELFPDAVVTGNVSLRIRNVRRSDAGDYTCSIRSSEWEGSVDIHLQTAETLLDVLSSDQMPVAWQNQVHVLSCYLLPNQTVTNLSVTWVKAGEDGVVYKYSNGAPSLGNQSQQFKGRTELVPHALVTGNASLQIRNVRRSDEGEYTCSINSSEGTGKVNIQLRTAVRKCPSGWLMFGPSCYYLSTTTDSWDNARNACRNSGADLVIINSPIEQQYVRRISGRPRWIGLSDRDSENNWIWVDGSSLTVEFWQNNQPDNGKGIIRLGEEDCAVLDPTWYKKSWNDLRCDASTHWICEKSAWVLSYS</sequence>
<evidence type="ECO:0000256" key="7">
    <source>
        <dbReference type="ARBA" id="ARBA00023319"/>
    </source>
</evidence>
<dbReference type="InterPro" id="IPR003598">
    <property type="entry name" value="Ig_sub2"/>
</dbReference>
<dbReference type="SUPFAM" id="SSF56436">
    <property type="entry name" value="C-type lectin-like"/>
    <property type="match status" value="1"/>
</dbReference>
<keyword evidence="5" id="KW-1015">Disulfide bond</keyword>
<dbReference type="InterPro" id="IPR036179">
    <property type="entry name" value="Ig-like_dom_sf"/>
</dbReference>
<dbReference type="InterPro" id="IPR016187">
    <property type="entry name" value="CTDL_fold"/>
</dbReference>
<dbReference type="PANTHER" id="PTHR24100">
    <property type="entry name" value="BUTYROPHILIN"/>
    <property type="match status" value="1"/>
</dbReference>
<comment type="subcellular location">
    <subcellularLocation>
        <location evidence="1">Membrane</location>
    </subcellularLocation>
</comment>
<protein>
    <submittedName>
        <fullName evidence="10">V-set domain containing T-cell activation inhibitor 1-like</fullName>
    </submittedName>
</protein>
<dbReference type="InterPro" id="IPR003599">
    <property type="entry name" value="Ig_sub"/>
</dbReference>
<dbReference type="GO" id="GO:0005102">
    <property type="term" value="F:signaling receptor binding"/>
    <property type="evidence" value="ECO:0007669"/>
    <property type="project" value="TreeGrafter"/>
</dbReference>
<evidence type="ECO:0000313" key="10">
    <source>
        <dbReference type="Ensembl" id="ENSCSEP00000006956.1"/>
    </source>
</evidence>
<dbReference type="STRING" id="244447.ENSCSEP00000006956"/>
<dbReference type="InterPro" id="IPR007110">
    <property type="entry name" value="Ig-like_dom"/>
</dbReference>
<name>A0A3P8V1M0_CYNSE</name>
<dbReference type="InterPro" id="IPR013783">
    <property type="entry name" value="Ig-like_fold"/>
</dbReference>
<dbReference type="InterPro" id="IPR013106">
    <property type="entry name" value="Ig_V-set"/>
</dbReference>
<dbReference type="Ensembl" id="ENSCSET00000007031.1">
    <property type="protein sequence ID" value="ENSCSEP00000006956.1"/>
    <property type="gene ID" value="ENSCSEG00000004497.1"/>
</dbReference>
<dbReference type="SUPFAM" id="SSF48726">
    <property type="entry name" value="Immunoglobulin"/>
    <property type="match status" value="2"/>
</dbReference>
<dbReference type="Pfam" id="PF07686">
    <property type="entry name" value="V-set"/>
    <property type="match status" value="2"/>
</dbReference>
<dbReference type="AlphaFoldDB" id="A0A3P8V1M0"/>
<keyword evidence="11" id="KW-1185">Reference proteome</keyword>
<dbReference type="GeneID" id="103391771"/>